<evidence type="ECO:0000313" key="3">
    <source>
        <dbReference type="RefSeq" id="XP_054855550.1"/>
    </source>
</evidence>
<dbReference type="AlphaFoldDB" id="A0AA97KCA9"/>
<sequence length="254" mass="28659">MATEEEERLLRRVMALQACVRGHLIRKRFQSLKGEYESIVKQIEGNLDQLQWSQHSIPKPVFLSKSVQKPSQRKELSRPEAGLDKQGSAHTEEEEKLSCHKLLQTENERDCDMQHPSQLLNETAAEAGEMRPHPEHPLAEPLGNASILPGENAEGKDCSNVSSEWGSLILEIESPRQSQELRFQGLPVMPQALPDLQHYRKHLTMELLWLQQAISSLSDPETEAVEPRVTECCSVDASQCPCLCRLGRVPSFPI</sequence>
<dbReference type="CDD" id="cd23767">
    <property type="entry name" value="IQCD"/>
    <property type="match status" value="1"/>
</dbReference>
<dbReference type="RefSeq" id="XP_054855550.1">
    <property type="nucleotide sequence ID" value="XM_054999575.1"/>
</dbReference>
<keyword evidence="2" id="KW-1185">Reference proteome</keyword>
<feature type="compositionally biased region" description="Basic and acidic residues" evidence="1">
    <location>
        <begin position="72"/>
        <end position="83"/>
    </location>
</feature>
<evidence type="ECO:0000313" key="2">
    <source>
        <dbReference type="Proteomes" id="UP001190640"/>
    </source>
</evidence>
<evidence type="ECO:0000256" key="1">
    <source>
        <dbReference type="SAM" id="MobiDB-lite"/>
    </source>
</evidence>
<dbReference type="PROSITE" id="PS50096">
    <property type="entry name" value="IQ"/>
    <property type="match status" value="1"/>
</dbReference>
<feature type="region of interest" description="Disordered" evidence="1">
    <location>
        <begin position="63"/>
        <end position="97"/>
    </location>
</feature>
<dbReference type="KEGG" id="emc:129343392"/>
<dbReference type="GeneID" id="129343392"/>
<gene>
    <name evidence="3" type="primary">IQCC</name>
</gene>
<reference evidence="3" key="1">
    <citation type="submission" date="2025-08" db="UniProtKB">
        <authorList>
            <consortium name="RefSeq"/>
        </authorList>
    </citation>
    <scope>IDENTIFICATION</scope>
    <source>
        <tissue evidence="3">Blood</tissue>
    </source>
</reference>
<organism evidence="2 3">
    <name type="scientific">Eublepharis macularius</name>
    <name type="common">Leopard gecko</name>
    <name type="synonym">Cyrtodactylus macularius</name>
    <dbReference type="NCBI Taxonomy" id="481883"/>
    <lineage>
        <taxon>Eukaryota</taxon>
        <taxon>Metazoa</taxon>
        <taxon>Chordata</taxon>
        <taxon>Craniata</taxon>
        <taxon>Vertebrata</taxon>
        <taxon>Euteleostomi</taxon>
        <taxon>Lepidosauria</taxon>
        <taxon>Squamata</taxon>
        <taxon>Bifurcata</taxon>
        <taxon>Gekkota</taxon>
        <taxon>Eublepharidae</taxon>
        <taxon>Eublepharinae</taxon>
        <taxon>Eublepharis</taxon>
    </lineage>
</organism>
<dbReference type="Proteomes" id="UP001190640">
    <property type="component" value="Chromosome 15"/>
</dbReference>
<dbReference type="InterPro" id="IPR042506">
    <property type="entry name" value="IQCC"/>
</dbReference>
<proteinExistence type="predicted"/>
<dbReference type="PANTHER" id="PTHR16049">
    <property type="entry name" value="IQ DOMAIN-CONTAINING PROTEIN C"/>
    <property type="match status" value="1"/>
</dbReference>
<feature type="compositionally biased region" description="Basic and acidic residues" evidence="1">
    <location>
        <begin position="128"/>
        <end position="138"/>
    </location>
</feature>
<dbReference type="PANTHER" id="PTHR16049:SF8">
    <property type="entry name" value="IQ DOMAIN-CONTAINING PROTEIN C"/>
    <property type="match status" value="1"/>
</dbReference>
<feature type="region of interest" description="Disordered" evidence="1">
    <location>
        <begin position="127"/>
        <end position="158"/>
    </location>
</feature>
<protein>
    <submittedName>
        <fullName evidence="3">IQ domain-containing protein C isoform X1</fullName>
    </submittedName>
</protein>
<name>A0AA97KCA9_EUBMA</name>
<dbReference type="CTD" id="55721"/>
<accession>A0AA97KCA9</accession>